<dbReference type="Proteomes" id="UP000615760">
    <property type="component" value="Unassembled WGS sequence"/>
</dbReference>
<evidence type="ECO:0008006" key="3">
    <source>
        <dbReference type="Google" id="ProtNLM"/>
    </source>
</evidence>
<evidence type="ECO:0000313" key="1">
    <source>
        <dbReference type="EMBL" id="GGB64691.1"/>
    </source>
</evidence>
<reference evidence="2" key="1">
    <citation type="journal article" date="2019" name="Int. J. Syst. Evol. Microbiol.">
        <title>The Global Catalogue of Microorganisms (GCM) 10K type strain sequencing project: providing services to taxonomists for standard genome sequencing and annotation.</title>
        <authorList>
            <consortium name="The Broad Institute Genomics Platform"/>
            <consortium name="The Broad Institute Genome Sequencing Center for Infectious Disease"/>
            <person name="Wu L."/>
            <person name="Ma J."/>
        </authorList>
    </citation>
    <scope>NUCLEOTIDE SEQUENCE [LARGE SCALE GENOMIC DNA]</scope>
    <source>
        <strain evidence="2">CGMCC 1.15461</strain>
    </source>
</reference>
<sequence>MNPLSVFLRGSQNDYRISSTHIGVFAALVQYSADRGHINPYRAYSYEIMKIARISSLKTYSRCMQDLNAYGYLKYEPSKKKNLASRIRFNE</sequence>
<name>A0ABQ1JBX2_9FLAO</name>
<accession>A0ABQ1JBX2</accession>
<dbReference type="EMBL" id="BMJE01000001">
    <property type="protein sequence ID" value="GGB64691.1"/>
    <property type="molecule type" value="Genomic_DNA"/>
</dbReference>
<comment type="caution">
    <text evidence="1">The sequence shown here is derived from an EMBL/GenBank/DDBJ whole genome shotgun (WGS) entry which is preliminary data.</text>
</comment>
<proteinExistence type="predicted"/>
<organism evidence="1 2">
    <name type="scientific">Flavobacterium suaedae</name>
    <dbReference type="NCBI Taxonomy" id="1767027"/>
    <lineage>
        <taxon>Bacteria</taxon>
        <taxon>Pseudomonadati</taxon>
        <taxon>Bacteroidota</taxon>
        <taxon>Flavobacteriia</taxon>
        <taxon>Flavobacteriales</taxon>
        <taxon>Flavobacteriaceae</taxon>
        <taxon>Flavobacterium</taxon>
    </lineage>
</organism>
<protein>
    <recommendedName>
        <fullName evidence="3">Helix-turn-helix domain-containing protein</fullName>
    </recommendedName>
</protein>
<gene>
    <name evidence="1" type="ORF">GCM10007424_00740</name>
</gene>
<keyword evidence="2" id="KW-1185">Reference proteome</keyword>
<evidence type="ECO:0000313" key="2">
    <source>
        <dbReference type="Proteomes" id="UP000615760"/>
    </source>
</evidence>
<dbReference type="RefSeq" id="WP_188619237.1">
    <property type="nucleotide sequence ID" value="NZ_BMJE01000001.1"/>
</dbReference>